<proteinExistence type="predicted"/>
<dbReference type="RefSeq" id="WP_007208181.1">
    <property type="nucleotide sequence ID" value="NZ_GL622241.1"/>
</dbReference>
<sequence>MHTIYVEIVCQEIKEKYGSEASFVSNTLGIDWAKWEAWKENHTVLPPEVNQKINHLFSDYEWMLVQKVLRQTIIYPEKRLLALTEYRKMKLVIAKDWIEHQLSQVEVIQQEQELDGKQWINLKVTIAYGEWGFDDVLTFRVPAVLQHALSGEKQALLEWMGESIDQ</sequence>
<accession>E6LFM3</accession>
<protein>
    <submittedName>
        <fullName evidence="1">Uncharacterized protein</fullName>
    </submittedName>
</protein>
<keyword evidence="2" id="KW-1185">Reference proteome</keyword>
<organism evidence="1 2">
    <name type="scientific">Enterococcus italicus (strain DSM 15952 / CCUG 50447 / LMG 22039 / TP 1.5)</name>
    <dbReference type="NCBI Taxonomy" id="888064"/>
    <lineage>
        <taxon>Bacteria</taxon>
        <taxon>Bacillati</taxon>
        <taxon>Bacillota</taxon>
        <taxon>Bacilli</taxon>
        <taxon>Lactobacillales</taxon>
        <taxon>Enterococcaceae</taxon>
        <taxon>Enterococcus</taxon>
    </lineage>
</organism>
<dbReference type="OrthoDB" id="2187056at2"/>
<dbReference type="HOGENOM" id="CLU_129748_0_0_9"/>
<dbReference type="EMBL" id="AEPV01000041">
    <property type="protein sequence ID" value="EFU73985.1"/>
    <property type="molecule type" value="Genomic_DNA"/>
</dbReference>
<dbReference type="STRING" id="888064.HMPREF9088_1163"/>
<reference evidence="1 2" key="1">
    <citation type="submission" date="2010-12" db="EMBL/GenBank/DDBJ databases">
        <authorList>
            <person name="Muzny D."/>
            <person name="Qin X."/>
            <person name="Deng J."/>
            <person name="Jiang H."/>
            <person name="Liu Y."/>
            <person name="Qu J."/>
            <person name="Song X.-Z."/>
            <person name="Zhang L."/>
            <person name="Thornton R."/>
            <person name="Coyle M."/>
            <person name="Francisco L."/>
            <person name="Jackson L."/>
            <person name="Javaid M."/>
            <person name="Korchina V."/>
            <person name="Kovar C."/>
            <person name="Mata R."/>
            <person name="Mathew T."/>
            <person name="Ngo R."/>
            <person name="Nguyen L."/>
            <person name="Nguyen N."/>
            <person name="Okwuonu G."/>
            <person name="Ongeri F."/>
            <person name="Pham C."/>
            <person name="Simmons D."/>
            <person name="Wilczek-Boney K."/>
            <person name="Hale W."/>
            <person name="Jakkamsetti A."/>
            <person name="Pham P."/>
            <person name="Ruth R."/>
            <person name="San Lucas F."/>
            <person name="Warren J."/>
            <person name="Zhang J."/>
            <person name="Zhao Z."/>
            <person name="Zhou C."/>
            <person name="Zhu D."/>
            <person name="Lee S."/>
            <person name="Bess C."/>
            <person name="Blankenburg K."/>
            <person name="Forbes L."/>
            <person name="Fu Q."/>
            <person name="Gubbala S."/>
            <person name="Hirani K."/>
            <person name="Jayaseelan J.C."/>
            <person name="Lara F."/>
            <person name="Munidasa M."/>
            <person name="Palculict T."/>
            <person name="Patil S."/>
            <person name="Pu L.-L."/>
            <person name="Saada N."/>
            <person name="Tang L."/>
            <person name="Weissenberger G."/>
            <person name="Zhu Y."/>
            <person name="Hemphill L."/>
            <person name="Shang Y."/>
            <person name="Youmans B."/>
            <person name="Ayvaz T."/>
            <person name="Ross M."/>
            <person name="Santibanez J."/>
            <person name="Aqrawi P."/>
            <person name="Gross S."/>
            <person name="Joshi V."/>
            <person name="Fowler G."/>
            <person name="Nazareth L."/>
            <person name="Reid J."/>
            <person name="Worley K."/>
            <person name="Petrosino J."/>
            <person name="Highlander S."/>
            <person name="Gibbs R."/>
        </authorList>
    </citation>
    <scope>NUCLEOTIDE SEQUENCE [LARGE SCALE GENOMIC DNA]</scope>
    <source>
        <strain evidence="2">DSM 15952 / CCUG 50447 / LMG 22039 / TP 1.5</strain>
    </source>
</reference>
<dbReference type="eggNOG" id="ENOG502ZS6Q">
    <property type="taxonomic scope" value="Bacteria"/>
</dbReference>
<dbReference type="AlphaFoldDB" id="E6LFM3"/>
<evidence type="ECO:0000313" key="1">
    <source>
        <dbReference type="EMBL" id="EFU73985.1"/>
    </source>
</evidence>
<evidence type="ECO:0000313" key="2">
    <source>
        <dbReference type="Proteomes" id="UP000010296"/>
    </source>
</evidence>
<dbReference type="Proteomes" id="UP000010296">
    <property type="component" value="Unassembled WGS sequence"/>
</dbReference>
<name>E6LFM3_ENTI1</name>
<comment type="caution">
    <text evidence="1">The sequence shown here is derived from an EMBL/GenBank/DDBJ whole genome shotgun (WGS) entry which is preliminary data.</text>
</comment>
<gene>
    <name evidence="1" type="ORF">HMPREF9088_1163</name>
</gene>